<dbReference type="AlphaFoldDB" id="A0A9P7KU84"/>
<feature type="compositionally biased region" description="Polar residues" evidence="1">
    <location>
        <begin position="95"/>
        <end position="108"/>
    </location>
</feature>
<dbReference type="PANTHER" id="PTHR33112">
    <property type="entry name" value="DOMAIN PROTEIN, PUTATIVE-RELATED"/>
    <property type="match status" value="1"/>
</dbReference>
<evidence type="ECO:0000313" key="4">
    <source>
        <dbReference type="Proteomes" id="UP000782241"/>
    </source>
</evidence>
<dbReference type="Pfam" id="PF06985">
    <property type="entry name" value="HET"/>
    <property type="match status" value="1"/>
</dbReference>
<dbReference type="Proteomes" id="UP000782241">
    <property type="component" value="Unassembled WGS sequence"/>
</dbReference>
<feature type="domain" description="Protein kinase" evidence="2">
    <location>
        <begin position="376"/>
        <end position="684"/>
    </location>
</feature>
<dbReference type="Pfam" id="PF00069">
    <property type="entry name" value="Pkinase"/>
    <property type="match status" value="1"/>
</dbReference>
<proteinExistence type="predicted"/>
<comment type="caution">
    <text evidence="3">The sequence shown here is derived from an EMBL/GenBank/DDBJ whole genome shotgun (WGS) entry which is preliminary data.</text>
</comment>
<evidence type="ECO:0000313" key="3">
    <source>
        <dbReference type="EMBL" id="KAG5661964.1"/>
    </source>
</evidence>
<feature type="region of interest" description="Disordered" evidence="1">
    <location>
        <begin position="159"/>
        <end position="178"/>
    </location>
</feature>
<dbReference type="PROSITE" id="PS50011">
    <property type="entry name" value="PROTEIN_KINASE_DOM"/>
    <property type="match status" value="1"/>
</dbReference>
<reference evidence="3" key="1">
    <citation type="submission" date="2021-04" db="EMBL/GenBank/DDBJ databases">
        <title>Draft genome of Fusarium avenaceum strain F156N33, isolated from an atmospheric sample in Virginia.</title>
        <authorList>
            <person name="Yang S."/>
            <person name="Vinatzer B.A."/>
            <person name="Coleman J."/>
        </authorList>
    </citation>
    <scope>NUCLEOTIDE SEQUENCE</scope>
    <source>
        <strain evidence="3">F156N33</strain>
    </source>
</reference>
<dbReference type="PANTHER" id="PTHR33112:SF10">
    <property type="entry name" value="TOL"/>
    <property type="match status" value="1"/>
</dbReference>
<evidence type="ECO:0000256" key="1">
    <source>
        <dbReference type="SAM" id="MobiDB-lite"/>
    </source>
</evidence>
<gene>
    <name evidence="3" type="ORF">KAF25_004203</name>
</gene>
<dbReference type="GO" id="GO:0004672">
    <property type="term" value="F:protein kinase activity"/>
    <property type="evidence" value="ECO:0007669"/>
    <property type="project" value="InterPro"/>
</dbReference>
<dbReference type="InterPro" id="IPR010730">
    <property type="entry name" value="HET"/>
</dbReference>
<evidence type="ECO:0000259" key="2">
    <source>
        <dbReference type="PROSITE" id="PS50011"/>
    </source>
</evidence>
<dbReference type="GO" id="GO:0005524">
    <property type="term" value="F:ATP binding"/>
    <property type="evidence" value="ECO:0007669"/>
    <property type="project" value="InterPro"/>
</dbReference>
<keyword evidence="4" id="KW-1185">Reference proteome</keyword>
<dbReference type="Gene3D" id="1.10.510.10">
    <property type="entry name" value="Transferase(Phosphotransferase) domain 1"/>
    <property type="match status" value="1"/>
</dbReference>
<sequence>MLSFNPVRSHPTVRAPPRLRQRRFIYTSDTEPSFWGTEEACSRVPVKGTAWGQFTPQNNAGISPPAYHTGQNSEDSDYTACNDVTILDRPGHSVASKSRWSFSTTQSMESDDTFDGDSDLDTEASDLSEEDGTIMILEALRVSRDTVTLSPTRVEIMRFPRHEPTQEDTQGSRSRSSHTITSNLTAIMGWSASLVSRTTPRPDDELVENMVIADLVEDIHRAALGDYFERFIPSDKIEELSSARIFQSVLDDSSIDAAEVENLTRYVLNQPAKKLFLLLVLCERIEWATVLRTRRHKFNDLDLPIDLSYTNDPSTHSTNRETEEERERQRWPAEFASLTSSTRGSIELYQWWFLAPVFTISKFYHEFDNRIPRPFVERYAISKEGSFGCVREVIMHQAHQNVIQHTDGEPLRIALKETHPSTPEWFEREMRVLEGIQKIVLENPGLHIVTPIADYKQKGSKAEENRDGAVLPDPPRTDLLLWTLRQMRGLCEALVQLHLDRPIQGSSTGGNAHCRHGDLKPENILVFRERNTNILKIADVGLGKFHANSTDSRMKGNEYTRTMTGTARYMPPEFDPRITRFISRRHDVWSLGCLFMEFIIWAAWGAKGLNQFIQLNIEQFWQDTHGSQRDVHESIKQWISNISSVLPKETALGDLIRLVDSQMLKPLDYRSTSKEVGEPLNAIVQRAHTDEAYCLNYEQRLKIRGHSLPSSFPGSRSRGQEYVSKTGIEIYVGCTNTYTERSAEQFLLFREWIQLCDETHEHDGHVTNDTTSGTLERIQSLPTRVVDVGDDTNHHVRLVKSEDMVSPTYLALSHRYRSIDDSELPLNFKDAITVARGVGVRYIWIDSLCIIQDDEDDWNVESIKMEQVYSNARCVLAASSAGSSTDGFLKRSDPYRPYMVLESQSGGISYLCRNIDNFERDVDEATLNTRGWTLQERALARRTIHFTDNQYSKWIFWNAKDRPVAIAALEKRLTAAFDTRGGFGVFQAFLERGLLWKRPSKTPFLKHINFPQQRNDLSWSWMAYDGLISYVEVDFDEVDWTKEYSSPFATQSAAYGKWHWEADGTNRPPMVELTKVREMNLAQSRDELFKTITFDVSDGYQPADLRCVVLGKAKSGDIIGPLVLGCYVIIVKYSMNNSVRGGFTRAGAGVLKEDQIVWGRYEAGNLY</sequence>
<feature type="compositionally biased region" description="Polar residues" evidence="1">
    <location>
        <begin position="167"/>
        <end position="178"/>
    </location>
</feature>
<dbReference type="SUPFAM" id="SSF56112">
    <property type="entry name" value="Protein kinase-like (PK-like)"/>
    <property type="match status" value="1"/>
</dbReference>
<name>A0A9P7KU84_9HYPO</name>
<dbReference type="PROSITE" id="PS00108">
    <property type="entry name" value="PROTEIN_KINASE_ST"/>
    <property type="match status" value="1"/>
</dbReference>
<dbReference type="EMBL" id="JAGPUO010000006">
    <property type="protein sequence ID" value="KAG5661964.1"/>
    <property type="molecule type" value="Genomic_DNA"/>
</dbReference>
<accession>A0A9P7KU84</accession>
<protein>
    <recommendedName>
        <fullName evidence="2">Protein kinase domain-containing protein</fullName>
    </recommendedName>
</protein>
<dbReference type="SMART" id="SM00220">
    <property type="entry name" value="S_TKc"/>
    <property type="match status" value="1"/>
</dbReference>
<dbReference type="InterPro" id="IPR011009">
    <property type="entry name" value="Kinase-like_dom_sf"/>
</dbReference>
<feature type="compositionally biased region" description="Acidic residues" evidence="1">
    <location>
        <begin position="109"/>
        <end position="129"/>
    </location>
</feature>
<feature type="region of interest" description="Disordered" evidence="1">
    <location>
        <begin position="95"/>
        <end position="129"/>
    </location>
</feature>
<dbReference type="InterPro" id="IPR000719">
    <property type="entry name" value="Prot_kinase_dom"/>
</dbReference>
<dbReference type="InterPro" id="IPR008271">
    <property type="entry name" value="Ser/Thr_kinase_AS"/>
</dbReference>
<organism evidence="3 4">
    <name type="scientific">Fusarium avenaceum</name>
    <dbReference type="NCBI Taxonomy" id="40199"/>
    <lineage>
        <taxon>Eukaryota</taxon>
        <taxon>Fungi</taxon>
        <taxon>Dikarya</taxon>
        <taxon>Ascomycota</taxon>
        <taxon>Pezizomycotina</taxon>
        <taxon>Sordariomycetes</taxon>
        <taxon>Hypocreomycetidae</taxon>
        <taxon>Hypocreales</taxon>
        <taxon>Nectriaceae</taxon>
        <taxon>Fusarium</taxon>
        <taxon>Fusarium tricinctum species complex</taxon>
    </lineage>
</organism>